<feature type="region of interest" description="Disordered" evidence="1">
    <location>
        <begin position="1"/>
        <end position="34"/>
    </location>
</feature>
<dbReference type="Proteomes" id="UP000219565">
    <property type="component" value="Unassembled WGS sequence"/>
</dbReference>
<feature type="compositionally biased region" description="Low complexity" evidence="1">
    <location>
        <begin position="12"/>
        <end position="22"/>
    </location>
</feature>
<feature type="compositionally biased region" description="Basic residues" evidence="1">
    <location>
        <begin position="1"/>
        <end position="11"/>
    </location>
</feature>
<feature type="region of interest" description="Disordered" evidence="1">
    <location>
        <begin position="231"/>
        <end position="270"/>
    </location>
</feature>
<name>A0A285LSB4_9NOCA</name>
<sequence>MPVARHAHRGAPRSPHSSRPPSQMTDETTVVDAGDPQPWLVEAYGLSGMDRDQRIRPSPPCIGKASNLGHGFEIAGRQLIDRVTANCGDLSSPSGRVVSQRDRFDPAFDARVQGHPLICVDAEFTCGTDHERVAHRHTLRTRVEPPDTLGLPRGQVAPQHFRPAVVVHRRRQDESTPALLKIQNAIDLCCGNTELEPLVPQLLETGRFDANTLRRNKPLTPTRQRLSRIDDGPRIHATDGNRLARTRAPAASPANLNGFRSLPLAHPEVR</sequence>
<evidence type="ECO:0000256" key="1">
    <source>
        <dbReference type="SAM" id="MobiDB-lite"/>
    </source>
</evidence>
<organism evidence="2 3">
    <name type="scientific">Nocardia amikacinitolerans</name>
    <dbReference type="NCBI Taxonomy" id="756689"/>
    <lineage>
        <taxon>Bacteria</taxon>
        <taxon>Bacillati</taxon>
        <taxon>Actinomycetota</taxon>
        <taxon>Actinomycetes</taxon>
        <taxon>Mycobacteriales</taxon>
        <taxon>Nocardiaceae</taxon>
        <taxon>Nocardia</taxon>
    </lineage>
</organism>
<dbReference type="EMBL" id="OBEG01000003">
    <property type="protein sequence ID" value="SNY86251.1"/>
    <property type="molecule type" value="Genomic_DNA"/>
</dbReference>
<evidence type="ECO:0000313" key="2">
    <source>
        <dbReference type="EMBL" id="SNY86251.1"/>
    </source>
</evidence>
<gene>
    <name evidence="2" type="ORF">SAMN04244553_3816</name>
</gene>
<reference evidence="2 3" key="1">
    <citation type="submission" date="2017-09" db="EMBL/GenBank/DDBJ databases">
        <authorList>
            <person name="Ehlers B."/>
            <person name="Leendertz F.H."/>
        </authorList>
    </citation>
    <scope>NUCLEOTIDE SEQUENCE [LARGE SCALE GENOMIC DNA]</scope>
    <source>
        <strain evidence="2 3">DSM 45537</strain>
    </source>
</reference>
<keyword evidence="3" id="KW-1185">Reference proteome</keyword>
<accession>A0A285LSB4</accession>
<dbReference type="AlphaFoldDB" id="A0A285LSB4"/>
<proteinExistence type="predicted"/>
<evidence type="ECO:0000313" key="3">
    <source>
        <dbReference type="Proteomes" id="UP000219565"/>
    </source>
</evidence>
<protein>
    <submittedName>
        <fullName evidence="2">Uncharacterized protein</fullName>
    </submittedName>
</protein>